<dbReference type="PATRIC" id="fig|1121338.3.peg.2618"/>
<dbReference type="Proteomes" id="UP000075531">
    <property type="component" value="Unassembled WGS sequence"/>
</dbReference>
<dbReference type="AlphaFoldDB" id="A0A151ASY6"/>
<reference evidence="1 2" key="1">
    <citation type="submission" date="2016-02" db="EMBL/GenBank/DDBJ databases">
        <title>Genome sequence of Clostridium tepidiprofundi DSM 19306.</title>
        <authorList>
            <person name="Poehlein A."/>
            <person name="Daniel R."/>
        </authorList>
    </citation>
    <scope>NUCLEOTIDE SEQUENCE [LARGE SCALE GENOMIC DNA]</scope>
    <source>
        <strain evidence="1 2">DSM 19306</strain>
    </source>
</reference>
<dbReference type="RefSeq" id="WP_066827199.1">
    <property type="nucleotide sequence ID" value="NZ_LTBA01000058.1"/>
</dbReference>
<evidence type="ECO:0000313" key="2">
    <source>
        <dbReference type="Proteomes" id="UP000075531"/>
    </source>
</evidence>
<accession>A0A151ASY6</accession>
<dbReference type="EMBL" id="LTBA01000058">
    <property type="protein sequence ID" value="KYH30702.1"/>
    <property type="molecule type" value="Genomic_DNA"/>
</dbReference>
<protein>
    <submittedName>
        <fullName evidence="1">Uncharacterized protein</fullName>
    </submittedName>
</protein>
<evidence type="ECO:0000313" key="1">
    <source>
        <dbReference type="EMBL" id="KYH30702.1"/>
    </source>
</evidence>
<dbReference type="OrthoDB" id="1899475at2"/>
<name>A0A151ASY6_9CLOT</name>
<proteinExistence type="predicted"/>
<comment type="caution">
    <text evidence="1">The sequence shown here is derived from an EMBL/GenBank/DDBJ whole genome shotgun (WGS) entry which is preliminary data.</text>
</comment>
<gene>
    <name evidence="1" type="ORF">CLTEP_25220</name>
</gene>
<organism evidence="1 2">
    <name type="scientific">Clostridium tepidiprofundi DSM 19306</name>
    <dbReference type="NCBI Taxonomy" id="1121338"/>
    <lineage>
        <taxon>Bacteria</taxon>
        <taxon>Bacillati</taxon>
        <taxon>Bacillota</taxon>
        <taxon>Clostridia</taxon>
        <taxon>Eubacteriales</taxon>
        <taxon>Clostridiaceae</taxon>
        <taxon>Clostridium</taxon>
    </lineage>
</organism>
<sequence length="179" mass="21467">MDLDKLDRIIKNEENWDEFIEFLNTINEDYLKTVGKYDLFRISFYAWYVLAEWGILSPKLEKCLEQAENILIDAFKIATEKYSNDEDYLWFYGYLISVFPEHFLSIYSDYLKAENAGKQMLNVALQMQYTLAIIFNEKFLEKNVLESGKKDLENMFDKSTEVYDYFIRMIELMLTTNNF</sequence>
<keyword evidence="2" id="KW-1185">Reference proteome</keyword>